<dbReference type="Proteomes" id="UP000054558">
    <property type="component" value="Unassembled WGS sequence"/>
</dbReference>
<dbReference type="InterPro" id="IPR008965">
    <property type="entry name" value="CBM2/CBM3_carb-bd_dom_sf"/>
</dbReference>
<proteinExistence type="predicted"/>
<dbReference type="PANTHER" id="PTHR33239">
    <property type="entry name" value="CELLULOSE-BINDING DOMAIN-CONTAINING PROTEIN-RELATED"/>
    <property type="match status" value="1"/>
</dbReference>
<protein>
    <submittedName>
        <fullName evidence="2">Alpha-expansin</fullName>
    </submittedName>
</protein>
<evidence type="ECO:0000313" key="3">
    <source>
        <dbReference type="Proteomes" id="UP000054558"/>
    </source>
</evidence>
<evidence type="ECO:0000259" key="1">
    <source>
        <dbReference type="SMART" id="SM01063"/>
    </source>
</evidence>
<keyword evidence="3" id="KW-1185">Reference proteome</keyword>
<reference evidence="2 3" key="1">
    <citation type="journal article" date="2014" name="Nat. Commun.">
        <title>Klebsormidium flaccidum genome reveals primary factors for plant terrestrial adaptation.</title>
        <authorList>
            <person name="Hori K."/>
            <person name="Maruyama F."/>
            <person name="Fujisawa T."/>
            <person name="Togashi T."/>
            <person name="Yamamoto N."/>
            <person name="Seo M."/>
            <person name="Sato S."/>
            <person name="Yamada T."/>
            <person name="Mori H."/>
            <person name="Tajima N."/>
            <person name="Moriyama T."/>
            <person name="Ikeuchi M."/>
            <person name="Watanabe M."/>
            <person name="Wada H."/>
            <person name="Kobayashi K."/>
            <person name="Saito M."/>
            <person name="Masuda T."/>
            <person name="Sasaki-Sekimoto Y."/>
            <person name="Mashiguchi K."/>
            <person name="Awai K."/>
            <person name="Shimojima M."/>
            <person name="Masuda S."/>
            <person name="Iwai M."/>
            <person name="Nobusawa T."/>
            <person name="Narise T."/>
            <person name="Kondo S."/>
            <person name="Saito H."/>
            <person name="Sato R."/>
            <person name="Murakawa M."/>
            <person name="Ihara Y."/>
            <person name="Oshima-Yamada Y."/>
            <person name="Ohtaka K."/>
            <person name="Satoh M."/>
            <person name="Sonobe K."/>
            <person name="Ishii M."/>
            <person name="Ohtani R."/>
            <person name="Kanamori-Sato M."/>
            <person name="Honoki R."/>
            <person name="Miyazaki D."/>
            <person name="Mochizuki H."/>
            <person name="Umetsu J."/>
            <person name="Higashi K."/>
            <person name="Shibata D."/>
            <person name="Kamiya Y."/>
            <person name="Sato N."/>
            <person name="Nakamura Y."/>
            <person name="Tabata S."/>
            <person name="Ida S."/>
            <person name="Kurokawa K."/>
            <person name="Ohta H."/>
        </authorList>
    </citation>
    <scope>NUCLEOTIDE SEQUENCE [LARGE SCALE GENOMIC DNA]</scope>
    <source>
        <strain evidence="2 3">NIES-2285</strain>
    </source>
</reference>
<evidence type="ECO:0000313" key="2">
    <source>
        <dbReference type="EMBL" id="GAQ89748.1"/>
    </source>
</evidence>
<organism evidence="2 3">
    <name type="scientific">Klebsormidium nitens</name>
    <name type="common">Green alga</name>
    <name type="synonym">Ulothrix nitens</name>
    <dbReference type="NCBI Taxonomy" id="105231"/>
    <lineage>
        <taxon>Eukaryota</taxon>
        <taxon>Viridiplantae</taxon>
        <taxon>Streptophyta</taxon>
        <taxon>Klebsormidiophyceae</taxon>
        <taxon>Klebsormidiales</taxon>
        <taxon>Klebsormidiaceae</taxon>
        <taxon>Klebsormidium</taxon>
    </lineage>
</organism>
<dbReference type="InterPro" id="IPR019028">
    <property type="entry name" value="CBM_49"/>
</dbReference>
<dbReference type="Pfam" id="PF09478">
    <property type="entry name" value="CBM49"/>
    <property type="match status" value="1"/>
</dbReference>
<name>A0A1Y1INQ7_KLENI</name>
<dbReference type="Gene3D" id="2.60.40.290">
    <property type="match status" value="1"/>
</dbReference>
<dbReference type="EMBL" id="DF237506">
    <property type="protein sequence ID" value="GAQ89748.1"/>
    <property type="molecule type" value="Genomic_DNA"/>
</dbReference>
<dbReference type="SMART" id="SM01063">
    <property type="entry name" value="CBM49"/>
    <property type="match status" value="1"/>
</dbReference>
<dbReference type="AlphaFoldDB" id="A0A1Y1INQ7"/>
<dbReference type="GO" id="GO:0030247">
    <property type="term" value="F:polysaccharide binding"/>
    <property type="evidence" value="ECO:0007669"/>
    <property type="project" value="InterPro"/>
</dbReference>
<sequence>MSWPQGQSHRRLLDASTVQLCTKVISEWTEGIDATQIAQYQLNLINNGKAPLTGITMSLTNFKPWYDQYWKFNYNNDTQTATLPGWRVPLVSGQTFEFGYIQAGANGATFLIQDVQFAAVAKRRSN</sequence>
<dbReference type="GO" id="GO:0004553">
    <property type="term" value="F:hydrolase activity, hydrolyzing O-glycosyl compounds"/>
    <property type="evidence" value="ECO:0007669"/>
    <property type="project" value="InterPro"/>
</dbReference>
<dbReference type="InterPro" id="IPR012291">
    <property type="entry name" value="CBM2_carb-bd_dom_sf"/>
</dbReference>
<feature type="domain" description="Carbohydrate binding" evidence="1">
    <location>
        <begin position="18"/>
        <end position="105"/>
    </location>
</feature>
<accession>A0A1Y1INQ7</accession>
<gene>
    <name evidence="2" type="ORF">KFL_005570080</name>
</gene>
<dbReference type="InterPro" id="IPR052879">
    <property type="entry name" value="Dd_Spore_Germination_Stalk"/>
</dbReference>
<dbReference type="SUPFAM" id="SSF49384">
    <property type="entry name" value="Carbohydrate-binding domain"/>
    <property type="match status" value="1"/>
</dbReference>